<accession>A0AAD7KA28</accession>
<sequence length="461" mass="51822">MESRMPAIKPASVNSLPLELLSIIFIIANLPLSRHFWLFADFKLVASRVCRYWRTIVDGTSALWTALPVTRGTSPDFVDYYFRRANGAAIEVCINMQSFSLMPGRVSDMRQTVELKDVHTFCDTILPVLSRHDDSIRRLLVKGDSVDDIQHFVRSFTSSGGRRLTQLAMYIPRRWMQHFTHLEPLANNELDLPPILNIKALVLAGIRFLGPTATFASLTSLHLTGLFLPVSWHLLSRALASASMLRKLVMFNINCPDCDGVAPLSLPSLEIFVFGSSGRDYDTRILKVLEFPAVSILTLRVVGGNTMSPFLPLKKVLSHIRCVRLGFRHPMFVTDFLAVARNIETLVLETPETFRTVSALLIGKALELPRLKLVEALCVVEDDVARTLVSAVNVELFAPTSLSFVDTDIFYGRERQHWYLDPTETVLSTRLTIPFVVPCNLVAAWPDVQLERNPLIPSMFV</sequence>
<dbReference type="EMBL" id="JARKIB010000004">
    <property type="protein sequence ID" value="KAJ7781433.1"/>
    <property type="molecule type" value="Genomic_DNA"/>
</dbReference>
<gene>
    <name evidence="1" type="ORF">B0H16DRAFT_1447875</name>
</gene>
<reference evidence="1" key="1">
    <citation type="submission" date="2023-03" db="EMBL/GenBank/DDBJ databases">
        <title>Massive genome expansion in bonnet fungi (Mycena s.s.) driven by repeated elements and novel gene families across ecological guilds.</title>
        <authorList>
            <consortium name="Lawrence Berkeley National Laboratory"/>
            <person name="Harder C.B."/>
            <person name="Miyauchi S."/>
            <person name="Viragh M."/>
            <person name="Kuo A."/>
            <person name="Thoen E."/>
            <person name="Andreopoulos B."/>
            <person name="Lu D."/>
            <person name="Skrede I."/>
            <person name="Drula E."/>
            <person name="Henrissat B."/>
            <person name="Morin E."/>
            <person name="Kohler A."/>
            <person name="Barry K."/>
            <person name="LaButti K."/>
            <person name="Morin E."/>
            <person name="Salamov A."/>
            <person name="Lipzen A."/>
            <person name="Mereny Z."/>
            <person name="Hegedus B."/>
            <person name="Baldrian P."/>
            <person name="Stursova M."/>
            <person name="Weitz H."/>
            <person name="Taylor A."/>
            <person name="Grigoriev I.V."/>
            <person name="Nagy L.G."/>
            <person name="Martin F."/>
            <person name="Kauserud H."/>
        </authorList>
    </citation>
    <scope>NUCLEOTIDE SEQUENCE</scope>
    <source>
        <strain evidence="1">CBHHK182m</strain>
    </source>
</reference>
<dbReference type="AlphaFoldDB" id="A0AAD7KA28"/>
<evidence type="ECO:0000313" key="1">
    <source>
        <dbReference type="EMBL" id="KAJ7781433.1"/>
    </source>
</evidence>
<comment type="caution">
    <text evidence="1">The sequence shown here is derived from an EMBL/GenBank/DDBJ whole genome shotgun (WGS) entry which is preliminary data.</text>
</comment>
<evidence type="ECO:0008006" key="3">
    <source>
        <dbReference type="Google" id="ProtNLM"/>
    </source>
</evidence>
<keyword evidence="2" id="KW-1185">Reference proteome</keyword>
<protein>
    <recommendedName>
        <fullName evidence="3">F-box domain-containing protein</fullName>
    </recommendedName>
</protein>
<name>A0AAD7KA28_9AGAR</name>
<dbReference type="Proteomes" id="UP001215598">
    <property type="component" value="Unassembled WGS sequence"/>
</dbReference>
<evidence type="ECO:0000313" key="2">
    <source>
        <dbReference type="Proteomes" id="UP001215598"/>
    </source>
</evidence>
<organism evidence="1 2">
    <name type="scientific">Mycena metata</name>
    <dbReference type="NCBI Taxonomy" id="1033252"/>
    <lineage>
        <taxon>Eukaryota</taxon>
        <taxon>Fungi</taxon>
        <taxon>Dikarya</taxon>
        <taxon>Basidiomycota</taxon>
        <taxon>Agaricomycotina</taxon>
        <taxon>Agaricomycetes</taxon>
        <taxon>Agaricomycetidae</taxon>
        <taxon>Agaricales</taxon>
        <taxon>Marasmiineae</taxon>
        <taxon>Mycenaceae</taxon>
        <taxon>Mycena</taxon>
    </lineage>
</organism>
<proteinExistence type="predicted"/>